<proteinExistence type="predicted"/>
<organism evidence="3 4">
    <name type="scientific">Vagococcus carniphilus</name>
    <dbReference type="NCBI Taxonomy" id="218144"/>
    <lineage>
        <taxon>Bacteria</taxon>
        <taxon>Bacillati</taxon>
        <taxon>Bacillota</taxon>
        <taxon>Bacilli</taxon>
        <taxon>Lactobacillales</taxon>
        <taxon>Enterococcaceae</taxon>
        <taxon>Vagococcus</taxon>
    </lineage>
</organism>
<name>A0A430B6X6_9ENTE</name>
<evidence type="ECO:0000313" key="2">
    <source>
        <dbReference type="EMBL" id="MDT2832567.1"/>
    </source>
</evidence>
<feature type="domain" description="PurM-like N-terminal" evidence="1">
    <location>
        <begin position="12"/>
        <end position="121"/>
    </location>
</feature>
<dbReference type="GeneID" id="95581423"/>
<comment type="caution">
    <text evidence="3">The sequence shown here is derived from an EMBL/GenBank/DDBJ whole genome shotgun (WGS) entry which is preliminary data.</text>
</comment>
<dbReference type="SUPFAM" id="SSF55326">
    <property type="entry name" value="PurM N-terminal domain-like"/>
    <property type="match status" value="1"/>
</dbReference>
<dbReference type="InterPro" id="IPR036921">
    <property type="entry name" value="PurM-like_N_sf"/>
</dbReference>
<dbReference type="EMBL" id="JARQBZ010000001">
    <property type="protein sequence ID" value="MDT2832567.1"/>
    <property type="molecule type" value="Genomic_DNA"/>
</dbReference>
<reference evidence="2" key="2">
    <citation type="submission" date="2023-03" db="EMBL/GenBank/DDBJ databases">
        <authorList>
            <person name="Shen W."/>
            <person name="Cai J."/>
        </authorList>
    </citation>
    <scope>NUCLEOTIDE SEQUENCE</scope>
    <source>
        <strain evidence="2">P96-3</strain>
    </source>
</reference>
<evidence type="ECO:0000313" key="4">
    <source>
        <dbReference type="Proteomes" id="UP000288028"/>
    </source>
</evidence>
<evidence type="ECO:0000259" key="1">
    <source>
        <dbReference type="Pfam" id="PF00586"/>
    </source>
</evidence>
<dbReference type="RefSeq" id="WP_126792116.1">
    <property type="nucleotide sequence ID" value="NZ_CP060720.1"/>
</dbReference>
<evidence type="ECO:0000313" key="3">
    <source>
        <dbReference type="EMBL" id="RSU16080.1"/>
    </source>
</evidence>
<dbReference type="AlphaFoldDB" id="A0A430B6X6"/>
<dbReference type="Proteomes" id="UP001268577">
    <property type="component" value="Unassembled WGS sequence"/>
</dbReference>
<dbReference type="Proteomes" id="UP000288028">
    <property type="component" value="Unassembled WGS sequence"/>
</dbReference>
<dbReference type="InterPro" id="IPR016188">
    <property type="entry name" value="PurM-like_N"/>
</dbReference>
<dbReference type="OrthoDB" id="9805740at2"/>
<reference evidence="3 4" key="1">
    <citation type="submission" date="2017-05" db="EMBL/GenBank/DDBJ databases">
        <title>Vagococcus spp. assemblies.</title>
        <authorList>
            <person name="Gulvik C.A."/>
        </authorList>
    </citation>
    <scope>NUCLEOTIDE SEQUENCE [LARGE SCALE GENOMIC DNA]</scope>
    <source>
        <strain evidence="3 4">SS1714</strain>
    </source>
</reference>
<sequence length="246" mass="27019">MTNNQYRDLTLLEITSDVMLAIACDSSASIGRKNNDSVQIDPEVVAACCLRVPLFELLCVGAEPISIVDVIGNEYEPTGKRMIAGIKSEMKKAGLSELPLNGSTEENMVTTMSSLGITVTGKFNEKFVKPVIKATDYLFQLGSPYVGNEVIENLSTLCDYQDLYELKQEVSVVDLLPVGSKGIKYEGDLMAEENGLTLDFYEPENSELKKSAGPSTVVLVAVSNEHKEEFIKKHPQLIELGQFKNK</sequence>
<dbReference type="Pfam" id="PF00586">
    <property type="entry name" value="AIRS"/>
    <property type="match status" value="1"/>
</dbReference>
<gene>
    <name evidence="3" type="ORF">CBF28_03780</name>
    <name evidence="2" type="ORF">P7H70_00755</name>
</gene>
<dbReference type="EMBL" id="NGKB01000003">
    <property type="protein sequence ID" value="RSU16080.1"/>
    <property type="molecule type" value="Genomic_DNA"/>
</dbReference>
<keyword evidence="4" id="KW-1185">Reference proteome</keyword>
<protein>
    <recommendedName>
        <fullName evidence="1">PurM-like N-terminal domain-containing protein</fullName>
    </recommendedName>
</protein>
<accession>A0A430B6X6</accession>